<evidence type="ECO:0000256" key="1">
    <source>
        <dbReference type="SAM" id="SignalP"/>
    </source>
</evidence>
<protein>
    <submittedName>
        <fullName evidence="2">Uncharacterized protein</fullName>
    </submittedName>
</protein>
<dbReference type="AlphaFoldDB" id="A0AAW0D1Q8"/>
<keyword evidence="1" id="KW-0732">Signal</keyword>
<keyword evidence="3" id="KW-1185">Reference proteome</keyword>
<reference evidence="2 3" key="1">
    <citation type="journal article" date="2024" name="J Genomics">
        <title>Draft genome sequencing and assembly of Favolaschia claudopus CIRM-BRFM 2984 isolated from oak limbs.</title>
        <authorList>
            <person name="Navarro D."/>
            <person name="Drula E."/>
            <person name="Chaduli D."/>
            <person name="Cazenave R."/>
            <person name="Ahrendt S."/>
            <person name="Wang J."/>
            <person name="Lipzen A."/>
            <person name="Daum C."/>
            <person name="Barry K."/>
            <person name="Grigoriev I.V."/>
            <person name="Favel A."/>
            <person name="Rosso M.N."/>
            <person name="Martin F."/>
        </authorList>
    </citation>
    <scope>NUCLEOTIDE SEQUENCE [LARGE SCALE GENOMIC DNA]</scope>
    <source>
        <strain evidence="2 3">CIRM-BRFM 2984</strain>
    </source>
</reference>
<sequence>MSVSCRFPTATLIVSTFSLIIAADCQGNVNWTTLDHFKIGEAREAHYVECKSVDDTLDSKNIPPVDCTTTSLPL</sequence>
<dbReference type="Proteomes" id="UP001362999">
    <property type="component" value="Unassembled WGS sequence"/>
</dbReference>
<gene>
    <name evidence="2" type="ORF">R3P38DRAFT_2881360</name>
</gene>
<dbReference type="EMBL" id="JAWWNJ010000011">
    <property type="protein sequence ID" value="KAK7044872.1"/>
    <property type="molecule type" value="Genomic_DNA"/>
</dbReference>
<evidence type="ECO:0000313" key="3">
    <source>
        <dbReference type="Proteomes" id="UP001362999"/>
    </source>
</evidence>
<feature type="signal peptide" evidence="1">
    <location>
        <begin position="1"/>
        <end position="27"/>
    </location>
</feature>
<name>A0AAW0D1Q8_9AGAR</name>
<proteinExistence type="predicted"/>
<evidence type="ECO:0000313" key="2">
    <source>
        <dbReference type="EMBL" id="KAK7044872.1"/>
    </source>
</evidence>
<comment type="caution">
    <text evidence="2">The sequence shown here is derived from an EMBL/GenBank/DDBJ whole genome shotgun (WGS) entry which is preliminary data.</text>
</comment>
<feature type="chain" id="PRO_5043530415" evidence="1">
    <location>
        <begin position="28"/>
        <end position="74"/>
    </location>
</feature>
<accession>A0AAW0D1Q8</accession>
<organism evidence="2 3">
    <name type="scientific">Favolaschia claudopus</name>
    <dbReference type="NCBI Taxonomy" id="2862362"/>
    <lineage>
        <taxon>Eukaryota</taxon>
        <taxon>Fungi</taxon>
        <taxon>Dikarya</taxon>
        <taxon>Basidiomycota</taxon>
        <taxon>Agaricomycotina</taxon>
        <taxon>Agaricomycetes</taxon>
        <taxon>Agaricomycetidae</taxon>
        <taxon>Agaricales</taxon>
        <taxon>Marasmiineae</taxon>
        <taxon>Mycenaceae</taxon>
        <taxon>Favolaschia</taxon>
    </lineage>
</organism>